<gene>
    <name evidence="1" type="ORF">GCM10011585_21670</name>
</gene>
<dbReference type="Proteomes" id="UP000647241">
    <property type="component" value="Unassembled WGS sequence"/>
</dbReference>
<keyword evidence="2" id="KW-1185">Reference proteome</keyword>
<organism evidence="1 2">
    <name type="scientific">Edaphobacter dinghuensis</name>
    <dbReference type="NCBI Taxonomy" id="1560005"/>
    <lineage>
        <taxon>Bacteria</taxon>
        <taxon>Pseudomonadati</taxon>
        <taxon>Acidobacteriota</taxon>
        <taxon>Terriglobia</taxon>
        <taxon>Terriglobales</taxon>
        <taxon>Acidobacteriaceae</taxon>
        <taxon>Edaphobacter</taxon>
    </lineage>
</organism>
<evidence type="ECO:0000313" key="1">
    <source>
        <dbReference type="EMBL" id="GGG78188.1"/>
    </source>
</evidence>
<dbReference type="RefSeq" id="WP_188554133.1">
    <property type="nucleotide sequence ID" value="NZ_BMGT01000002.1"/>
</dbReference>
<sequence length="109" mass="12057">MKLSFWLAARTPHERVNKALSALNMNPGQLAPAASKQSENWNPNRMFWSGAVAKVPPPIGCVKYKTLPIVLPVQIPLFTGHSQKEGAEIRDLAVEVAAEARRMRILRDG</sequence>
<proteinExistence type="predicted"/>
<dbReference type="AlphaFoldDB" id="A0A917HGX1"/>
<protein>
    <submittedName>
        <fullName evidence="1">Uncharacterized protein</fullName>
    </submittedName>
</protein>
<evidence type="ECO:0000313" key="2">
    <source>
        <dbReference type="Proteomes" id="UP000647241"/>
    </source>
</evidence>
<accession>A0A917HGX1</accession>
<reference evidence="1" key="2">
    <citation type="submission" date="2020-09" db="EMBL/GenBank/DDBJ databases">
        <authorList>
            <person name="Sun Q."/>
            <person name="Zhou Y."/>
        </authorList>
    </citation>
    <scope>NUCLEOTIDE SEQUENCE</scope>
    <source>
        <strain evidence="1">CGMCC 1.12997</strain>
    </source>
</reference>
<dbReference type="EMBL" id="BMGT01000002">
    <property type="protein sequence ID" value="GGG78188.1"/>
    <property type="molecule type" value="Genomic_DNA"/>
</dbReference>
<comment type="caution">
    <text evidence="1">The sequence shown here is derived from an EMBL/GenBank/DDBJ whole genome shotgun (WGS) entry which is preliminary data.</text>
</comment>
<name>A0A917HGX1_9BACT</name>
<reference evidence="1" key="1">
    <citation type="journal article" date="2014" name="Int. J. Syst. Evol. Microbiol.">
        <title>Complete genome sequence of Corynebacterium casei LMG S-19264T (=DSM 44701T), isolated from a smear-ripened cheese.</title>
        <authorList>
            <consortium name="US DOE Joint Genome Institute (JGI-PGF)"/>
            <person name="Walter F."/>
            <person name="Albersmeier A."/>
            <person name="Kalinowski J."/>
            <person name="Ruckert C."/>
        </authorList>
    </citation>
    <scope>NUCLEOTIDE SEQUENCE</scope>
    <source>
        <strain evidence="1">CGMCC 1.12997</strain>
    </source>
</reference>